<dbReference type="Proteomes" id="UP001418222">
    <property type="component" value="Unassembled WGS sequence"/>
</dbReference>
<keyword evidence="2" id="KW-1185">Reference proteome</keyword>
<evidence type="ECO:0000313" key="1">
    <source>
        <dbReference type="EMBL" id="KAK8935739.1"/>
    </source>
</evidence>
<dbReference type="EMBL" id="JBBWWQ010000011">
    <property type="protein sequence ID" value="KAK8935739.1"/>
    <property type="molecule type" value="Genomic_DNA"/>
</dbReference>
<dbReference type="PANTHER" id="PTHR37610:SF40">
    <property type="entry name" value="OS01G0909600 PROTEIN"/>
    <property type="match status" value="1"/>
</dbReference>
<gene>
    <name evidence="1" type="ORF">KSP39_PZI012958</name>
</gene>
<comment type="caution">
    <text evidence="1">The sequence shown here is derived from an EMBL/GenBank/DDBJ whole genome shotgun (WGS) entry which is preliminary data.</text>
</comment>
<reference evidence="1 2" key="1">
    <citation type="journal article" date="2022" name="Nat. Plants">
        <title>Genomes of leafy and leafless Platanthera orchids illuminate the evolution of mycoheterotrophy.</title>
        <authorList>
            <person name="Li M.H."/>
            <person name="Liu K.W."/>
            <person name="Li Z."/>
            <person name="Lu H.C."/>
            <person name="Ye Q.L."/>
            <person name="Zhang D."/>
            <person name="Wang J.Y."/>
            <person name="Li Y.F."/>
            <person name="Zhong Z.M."/>
            <person name="Liu X."/>
            <person name="Yu X."/>
            <person name="Liu D.K."/>
            <person name="Tu X.D."/>
            <person name="Liu B."/>
            <person name="Hao Y."/>
            <person name="Liao X.Y."/>
            <person name="Jiang Y.T."/>
            <person name="Sun W.H."/>
            <person name="Chen J."/>
            <person name="Chen Y.Q."/>
            <person name="Ai Y."/>
            <person name="Zhai J.W."/>
            <person name="Wu S.S."/>
            <person name="Zhou Z."/>
            <person name="Hsiao Y.Y."/>
            <person name="Wu W.L."/>
            <person name="Chen Y.Y."/>
            <person name="Lin Y.F."/>
            <person name="Hsu J.L."/>
            <person name="Li C.Y."/>
            <person name="Wang Z.W."/>
            <person name="Zhao X."/>
            <person name="Zhong W.Y."/>
            <person name="Ma X.K."/>
            <person name="Ma L."/>
            <person name="Huang J."/>
            <person name="Chen G.Z."/>
            <person name="Huang M.Z."/>
            <person name="Huang L."/>
            <person name="Peng D.H."/>
            <person name="Luo Y.B."/>
            <person name="Zou S.Q."/>
            <person name="Chen S.P."/>
            <person name="Lan S."/>
            <person name="Tsai W.C."/>
            <person name="Van de Peer Y."/>
            <person name="Liu Z.J."/>
        </authorList>
    </citation>
    <scope>NUCLEOTIDE SEQUENCE [LARGE SCALE GENOMIC DNA]</scope>
    <source>
        <strain evidence="1">Lor287</strain>
    </source>
</reference>
<protein>
    <recommendedName>
        <fullName evidence="3">Retrotransposon Copia-like N-terminal domain-containing protein</fullName>
    </recommendedName>
</protein>
<dbReference type="AlphaFoldDB" id="A0AAP0BCF8"/>
<proteinExistence type="predicted"/>
<dbReference type="PANTHER" id="PTHR37610">
    <property type="entry name" value="CCHC-TYPE DOMAIN-CONTAINING PROTEIN"/>
    <property type="match status" value="1"/>
</dbReference>
<sequence length="128" mass="14833">MGSTTTSSLPARFDAPPTEVRDELRITTISLSGKANFVEWVHSVCRVLQTKGLLHHLTRAKPADPTDDWIRDDGRVQSWMLNSMDTETNRMSMYYKTVKEMWDEMHSLYSGKDNLEHMFDNLQHMIEA</sequence>
<accession>A0AAP0BCF8</accession>
<evidence type="ECO:0000313" key="2">
    <source>
        <dbReference type="Proteomes" id="UP001418222"/>
    </source>
</evidence>
<evidence type="ECO:0008006" key="3">
    <source>
        <dbReference type="Google" id="ProtNLM"/>
    </source>
</evidence>
<organism evidence="1 2">
    <name type="scientific">Platanthera zijinensis</name>
    <dbReference type="NCBI Taxonomy" id="2320716"/>
    <lineage>
        <taxon>Eukaryota</taxon>
        <taxon>Viridiplantae</taxon>
        <taxon>Streptophyta</taxon>
        <taxon>Embryophyta</taxon>
        <taxon>Tracheophyta</taxon>
        <taxon>Spermatophyta</taxon>
        <taxon>Magnoliopsida</taxon>
        <taxon>Liliopsida</taxon>
        <taxon>Asparagales</taxon>
        <taxon>Orchidaceae</taxon>
        <taxon>Orchidoideae</taxon>
        <taxon>Orchideae</taxon>
        <taxon>Orchidinae</taxon>
        <taxon>Platanthera</taxon>
    </lineage>
</organism>
<name>A0AAP0BCF8_9ASPA</name>